<sequence>MVLHISNAEPLVSFPNDRLAEHSQDGLAGSLCEGPTLHTVSYLDRYNAGIIVKPPVRHDQEVSRQAQPFSAPRLPSRPRPRLAQERGWRGVGNTVRLRCPRWRGLSSDISGVWGWGKLALVTSGASLTCAHTRRASSISTLTPRARSWGYVLIRPFLPFTDLRGKGLLGGQLHGKRSCVMSVHQPPSTTHAYW</sequence>
<protein>
    <submittedName>
        <fullName evidence="2">Uncharacterized protein</fullName>
    </submittedName>
</protein>
<name>A0A4S2MZT7_9PEZI</name>
<evidence type="ECO:0000256" key="1">
    <source>
        <dbReference type="SAM" id="MobiDB-lite"/>
    </source>
</evidence>
<accession>A0A4S2MZT7</accession>
<reference evidence="2 3" key="1">
    <citation type="submission" date="2019-04" db="EMBL/GenBank/DDBJ databases">
        <title>Comparative genomics and transcriptomics to analyze fruiting body development in filamentous ascomycetes.</title>
        <authorList>
            <consortium name="DOE Joint Genome Institute"/>
            <person name="Lutkenhaus R."/>
            <person name="Traeger S."/>
            <person name="Breuer J."/>
            <person name="Kuo A."/>
            <person name="Lipzen A."/>
            <person name="Pangilinan J."/>
            <person name="Dilworth D."/>
            <person name="Sandor L."/>
            <person name="Poggeler S."/>
            <person name="Barry K."/>
            <person name="Grigoriev I.V."/>
            <person name="Nowrousian M."/>
        </authorList>
    </citation>
    <scope>NUCLEOTIDE SEQUENCE [LARGE SCALE GENOMIC DNA]</scope>
    <source>
        <strain evidence="2 3">CBS 389.68</strain>
    </source>
</reference>
<proteinExistence type="predicted"/>
<dbReference type="AlphaFoldDB" id="A0A4S2MZT7"/>
<gene>
    <name evidence="2" type="ORF">EX30DRAFT_220372</name>
</gene>
<dbReference type="InParanoid" id="A0A4S2MZT7"/>
<evidence type="ECO:0000313" key="2">
    <source>
        <dbReference type="EMBL" id="TGZ82261.1"/>
    </source>
</evidence>
<keyword evidence="3" id="KW-1185">Reference proteome</keyword>
<dbReference type="EMBL" id="ML220116">
    <property type="protein sequence ID" value="TGZ82261.1"/>
    <property type="molecule type" value="Genomic_DNA"/>
</dbReference>
<organism evidence="2 3">
    <name type="scientific">Ascodesmis nigricans</name>
    <dbReference type="NCBI Taxonomy" id="341454"/>
    <lineage>
        <taxon>Eukaryota</taxon>
        <taxon>Fungi</taxon>
        <taxon>Dikarya</taxon>
        <taxon>Ascomycota</taxon>
        <taxon>Pezizomycotina</taxon>
        <taxon>Pezizomycetes</taxon>
        <taxon>Pezizales</taxon>
        <taxon>Ascodesmidaceae</taxon>
        <taxon>Ascodesmis</taxon>
    </lineage>
</organism>
<evidence type="ECO:0000313" key="3">
    <source>
        <dbReference type="Proteomes" id="UP000298138"/>
    </source>
</evidence>
<dbReference type="Proteomes" id="UP000298138">
    <property type="component" value="Unassembled WGS sequence"/>
</dbReference>
<feature type="region of interest" description="Disordered" evidence="1">
    <location>
        <begin position="61"/>
        <end position="81"/>
    </location>
</feature>